<dbReference type="CDD" id="cd01949">
    <property type="entry name" value="GGDEF"/>
    <property type="match status" value="1"/>
</dbReference>
<feature type="transmembrane region" description="Helical" evidence="3">
    <location>
        <begin position="464"/>
        <end position="484"/>
    </location>
</feature>
<evidence type="ECO:0000313" key="7">
    <source>
        <dbReference type="Proteomes" id="UP001238603"/>
    </source>
</evidence>
<keyword evidence="3" id="KW-0812">Transmembrane</keyword>
<evidence type="ECO:0000256" key="3">
    <source>
        <dbReference type="SAM" id="Phobius"/>
    </source>
</evidence>
<keyword evidence="6" id="KW-0548">Nucleotidyltransferase</keyword>
<dbReference type="GO" id="GO:0052621">
    <property type="term" value="F:diguanylate cyclase activity"/>
    <property type="evidence" value="ECO:0007669"/>
    <property type="project" value="UniProtKB-EC"/>
</dbReference>
<dbReference type="InterPro" id="IPR011990">
    <property type="entry name" value="TPR-like_helical_dom_sf"/>
</dbReference>
<dbReference type="PANTHER" id="PTHR45138">
    <property type="entry name" value="REGULATORY COMPONENTS OF SENSORY TRANSDUCTION SYSTEM"/>
    <property type="match status" value="1"/>
</dbReference>
<dbReference type="Proteomes" id="UP001238603">
    <property type="component" value="Unassembled WGS sequence"/>
</dbReference>
<keyword evidence="6" id="KW-0808">Transferase</keyword>
<evidence type="ECO:0000256" key="1">
    <source>
        <dbReference type="ARBA" id="ARBA00012528"/>
    </source>
</evidence>
<evidence type="ECO:0000313" key="6">
    <source>
        <dbReference type="EMBL" id="MDL5030792.1"/>
    </source>
</evidence>
<accession>A0ABT7LES7</accession>
<evidence type="ECO:0000256" key="2">
    <source>
        <dbReference type="ARBA" id="ARBA00034247"/>
    </source>
</evidence>
<dbReference type="InterPro" id="IPR000160">
    <property type="entry name" value="GGDEF_dom"/>
</dbReference>
<feature type="domain" description="GGDEF" evidence="5">
    <location>
        <begin position="530"/>
        <end position="667"/>
    </location>
</feature>
<feature type="signal peptide" evidence="4">
    <location>
        <begin position="1"/>
        <end position="25"/>
    </location>
</feature>
<dbReference type="Pfam" id="PF00990">
    <property type="entry name" value="GGDEF"/>
    <property type="match status" value="1"/>
</dbReference>
<evidence type="ECO:0000256" key="4">
    <source>
        <dbReference type="SAM" id="SignalP"/>
    </source>
</evidence>
<dbReference type="PROSITE" id="PS51318">
    <property type="entry name" value="TAT"/>
    <property type="match status" value="1"/>
</dbReference>
<proteinExistence type="predicted"/>
<dbReference type="SUPFAM" id="SSF48452">
    <property type="entry name" value="TPR-like"/>
    <property type="match status" value="1"/>
</dbReference>
<comment type="caution">
    <text evidence="6">The sequence shown here is derived from an EMBL/GenBank/DDBJ whole genome shotgun (WGS) entry which is preliminary data.</text>
</comment>
<feature type="chain" id="PRO_5045683555" description="diguanylate cyclase" evidence="4">
    <location>
        <begin position="26"/>
        <end position="703"/>
    </location>
</feature>
<dbReference type="Gene3D" id="3.30.70.270">
    <property type="match status" value="1"/>
</dbReference>
<dbReference type="NCBIfam" id="TIGR00254">
    <property type="entry name" value="GGDEF"/>
    <property type="match status" value="1"/>
</dbReference>
<gene>
    <name evidence="6" type="ORF">QRD43_02645</name>
</gene>
<dbReference type="Gene3D" id="1.25.40.10">
    <property type="entry name" value="Tetratricopeptide repeat domain"/>
    <property type="match status" value="1"/>
</dbReference>
<keyword evidence="3" id="KW-0472">Membrane</keyword>
<dbReference type="InterPro" id="IPR006311">
    <property type="entry name" value="TAT_signal"/>
</dbReference>
<dbReference type="EMBL" id="JASVDS010000001">
    <property type="protein sequence ID" value="MDL5030792.1"/>
    <property type="molecule type" value="Genomic_DNA"/>
</dbReference>
<dbReference type="RefSeq" id="WP_285980919.1">
    <property type="nucleotide sequence ID" value="NZ_JASVDS010000001.1"/>
</dbReference>
<protein>
    <recommendedName>
        <fullName evidence="1">diguanylate cyclase</fullName>
        <ecNumber evidence="1">2.7.7.65</ecNumber>
    </recommendedName>
</protein>
<reference evidence="6 7" key="1">
    <citation type="submission" date="2023-06" db="EMBL/GenBank/DDBJ databases">
        <title>Pelomonas sp. APW6 16S ribosomal RNA gene genome sequencing and assembly.</title>
        <authorList>
            <person name="Woo H."/>
        </authorList>
    </citation>
    <scope>NUCLEOTIDE SEQUENCE [LARGE SCALE GENOMIC DNA]</scope>
    <source>
        <strain evidence="6 7">APW6</strain>
    </source>
</reference>
<keyword evidence="7" id="KW-1185">Reference proteome</keyword>
<dbReference type="SMART" id="SM00267">
    <property type="entry name" value="GGDEF"/>
    <property type="match status" value="1"/>
</dbReference>
<sequence>MKRLPSPARRLLPLLLALAAGTALGAPAAPAVPATGPLAAPAPTPSAAPAPLNRAELRRDGLQLMLLAYDRPQAAVKALRPMVQSAHAAGDAALAAELTLDLAAALTAGQGASEAEALARDLDASFPGHAQLIRAMVAERQDHPQAASELARKGLELLHPPCQWEHREPELQESLAEGCDATATWLGLRLIGPGQQSVGAGASAIVVFERHAVLARLLKMPALLALSLGRLSVAEHEQDQAEAGRLHLAQALQAAQADLPTLARIKVYEGGIAAMRKDRGAQLRALEEALSLAHSAGAPRVEAVVRANLADFYLSARQPDRALAQARQALPALEEFQDRRMERILRHNMGLALILLRQFDAARQEHRRLDAMQPELIGAAERSHEFDELADAWAETGQWSEALKALVAGRQLSQQVQEASRKAQLDELKLRYDSDRKSAELTLLQRDGELRARQVANSVLAQRVGMALALLTVLLLPLLVMMLTKVRQANRQLKANEALLRAQSERDPLTNLANRRHFMAVMEQHAASTFNGALLMVDIDHFKHVNDEHGHSAGDAVICEVSRRISQAVREEDLVVRWGGEEFLVFVPGVPPAQLQQMAERILHAVGSETVQSPDGPLHVTVSVGFAHFPLPPTGLSLHWEQAVNWADMVLYTAKAQGRNRAVGIATIDAHDTEALTQIQADFDAACISSRVQLLQVLGPAAP</sequence>
<name>A0ABT7LES7_9BURK</name>
<dbReference type="InterPro" id="IPR029787">
    <property type="entry name" value="Nucleotide_cyclase"/>
</dbReference>
<dbReference type="PROSITE" id="PS50887">
    <property type="entry name" value="GGDEF"/>
    <property type="match status" value="1"/>
</dbReference>
<organism evidence="6 7">
    <name type="scientific">Roseateles subflavus</name>
    <dbReference type="NCBI Taxonomy" id="3053353"/>
    <lineage>
        <taxon>Bacteria</taxon>
        <taxon>Pseudomonadati</taxon>
        <taxon>Pseudomonadota</taxon>
        <taxon>Betaproteobacteria</taxon>
        <taxon>Burkholderiales</taxon>
        <taxon>Sphaerotilaceae</taxon>
        <taxon>Roseateles</taxon>
    </lineage>
</organism>
<dbReference type="InterPro" id="IPR050469">
    <property type="entry name" value="Diguanylate_Cyclase"/>
</dbReference>
<dbReference type="SUPFAM" id="SSF55073">
    <property type="entry name" value="Nucleotide cyclase"/>
    <property type="match status" value="1"/>
</dbReference>
<dbReference type="EC" id="2.7.7.65" evidence="1"/>
<keyword evidence="3" id="KW-1133">Transmembrane helix</keyword>
<comment type="catalytic activity">
    <reaction evidence="2">
        <text>2 GTP = 3',3'-c-di-GMP + 2 diphosphate</text>
        <dbReference type="Rhea" id="RHEA:24898"/>
        <dbReference type="ChEBI" id="CHEBI:33019"/>
        <dbReference type="ChEBI" id="CHEBI:37565"/>
        <dbReference type="ChEBI" id="CHEBI:58805"/>
        <dbReference type="EC" id="2.7.7.65"/>
    </reaction>
</comment>
<dbReference type="PANTHER" id="PTHR45138:SF9">
    <property type="entry name" value="DIGUANYLATE CYCLASE DGCM-RELATED"/>
    <property type="match status" value="1"/>
</dbReference>
<evidence type="ECO:0000259" key="5">
    <source>
        <dbReference type="PROSITE" id="PS50887"/>
    </source>
</evidence>
<dbReference type="InterPro" id="IPR043128">
    <property type="entry name" value="Rev_trsase/Diguanyl_cyclase"/>
</dbReference>
<keyword evidence="4" id="KW-0732">Signal</keyword>